<dbReference type="Proteomes" id="UP001631969">
    <property type="component" value="Unassembled WGS sequence"/>
</dbReference>
<organism evidence="1 2">
    <name type="scientific">Paenibacillus mesotrionivorans</name>
    <dbReference type="NCBI Taxonomy" id="3160968"/>
    <lineage>
        <taxon>Bacteria</taxon>
        <taxon>Bacillati</taxon>
        <taxon>Bacillota</taxon>
        <taxon>Bacilli</taxon>
        <taxon>Bacillales</taxon>
        <taxon>Paenibacillaceae</taxon>
        <taxon>Paenibacillus</taxon>
    </lineage>
</organism>
<dbReference type="EMBL" id="JBJURJ010000007">
    <property type="protein sequence ID" value="MFM9329197.1"/>
    <property type="molecule type" value="Genomic_DNA"/>
</dbReference>
<proteinExistence type="predicted"/>
<accession>A0ACC7NXS4</accession>
<name>A0ACC7NXS4_9BACL</name>
<evidence type="ECO:0000313" key="2">
    <source>
        <dbReference type="Proteomes" id="UP001631969"/>
    </source>
</evidence>
<sequence length="52" mass="6304">MEPVNDREIKETRIEKKTDNSEVMSTFIKYAAYLIIFFGVLYFLVRYVFPMF</sequence>
<gene>
    <name evidence="1" type="ORF">ACI1P1_12950</name>
</gene>
<keyword evidence="2" id="KW-1185">Reference proteome</keyword>
<evidence type="ECO:0000313" key="1">
    <source>
        <dbReference type="EMBL" id="MFM9329197.1"/>
    </source>
</evidence>
<reference evidence="1" key="1">
    <citation type="submission" date="2024-12" db="EMBL/GenBank/DDBJ databases">
        <authorList>
            <person name="Wu N."/>
        </authorList>
    </citation>
    <scope>NUCLEOTIDE SEQUENCE</scope>
    <source>
        <strain evidence="1">P15</strain>
    </source>
</reference>
<protein>
    <submittedName>
        <fullName evidence="1">Uncharacterized protein</fullName>
    </submittedName>
</protein>
<comment type="caution">
    <text evidence="1">The sequence shown here is derived from an EMBL/GenBank/DDBJ whole genome shotgun (WGS) entry which is preliminary data.</text>
</comment>